<dbReference type="Proteomes" id="UP001341135">
    <property type="component" value="Chromosome"/>
</dbReference>
<protein>
    <submittedName>
        <fullName evidence="1">Uncharacterized protein</fullName>
    </submittedName>
</protein>
<reference evidence="1 2" key="1">
    <citation type="submission" date="2023-09" db="EMBL/GenBank/DDBJ databases">
        <title>Pyrofollis japonicus gen. nov. sp. nov., a novel member of the family Pyrodictiaceae isolated from the Iheya North hydrothermal field.</title>
        <authorList>
            <person name="Miyazaki U."/>
            <person name="Sanari M."/>
            <person name="Tame A."/>
            <person name="Kitajima M."/>
            <person name="Okamoto A."/>
            <person name="Sawayama S."/>
            <person name="Miyazaki J."/>
            <person name="Takai K."/>
            <person name="Nakagawa S."/>
        </authorList>
    </citation>
    <scope>NUCLEOTIDE SEQUENCE [LARGE SCALE GENOMIC DNA]</scope>
    <source>
        <strain evidence="1 2">AV2</strain>
    </source>
</reference>
<evidence type="ECO:0000313" key="2">
    <source>
        <dbReference type="Proteomes" id="UP001341135"/>
    </source>
</evidence>
<gene>
    <name evidence="1" type="ORF">PABY_18260</name>
</gene>
<accession>A0ABM8IZN9</accession>
<proteinExistence type="predicted"/>
<keyword evidence="2" id="KW-1185">Reference proteome</keyword>
<sequence>MRSDKRVGSHQGRHSRLVQDYDLVSEVEDEPRMHVALGYEGYDPAYALVRVDSWLLHAPSHPGAPGDPITIRVARCYILGAG</sequence>
<evidence type="ECO:0000313" key="1">
    <source>
        <dbReference type="EMBL" id="BES82259.1"/>
    </source>
</evidence>
<dbReference type="EMBL" id="AP028907">
    <property type="protein sequence ID" value="BES82259.1"/>
    <property type="molecule type" value="Genomic_DNA"/>
</dbReference>
<organism evidence="1 2">
    <name type="scientific">Pyrodictium abyssi</name>
    <dbReference type="NCBI Taxonomy" id="54256"/>
    <lineage>
        <taxon>Archaea</taxon>
        <taxon>Thermoproteota</taxon>
        <taxon>Thermoprotei</taxon>
        <taxon>Desulfurococcales</taxon>
        <taxon>Pyrodictiaceae</taxon>
        <taxon>Pyrodictium</taxon>
    </lineage>
</organism>
<name>A0ABM8IZN9_9CREN</name>